<keyword evidence="2" id="KW-1185">Reference proteome</keyword>
<dbReference type="EMBL" id="CAXIEN010000541">
    <property type="protein sequence ID" value="CAL1300204.1"/>
    <property type="molecule type" value="Genomic_DNA"/>
</dbReference>
<name>A0AAV2BWH0_9ARAC</name>
<protein>
    <submittedName>
        <fullName evidence="1">Uncharacterized protein</fullName>
    </submittedName>
</protein>
<dbReference type="AlphaFoldDB" id="A0AAV2BWH0"/>
<accession>A0AAV2BWH0</accession>
<organism evidence="1 2">
    <name type="scientific">Larinioides sclopetarius</name>
    <dbReference type="NCBI Taxonomy" id="280406"/>
    <lineage>
        <taxon>Eukaryota</taxon>
        <taxon>Metazoa</taxon>
        <taxon>Ecdysozoa</taxon>
        <taxon>Arthropoda</taxon>
        <taxon>Chelicerata</taxon>
        <taxon>Arachnida</taxon>
        <taxon>Araneae</taxon>
        <taxon>Araneomorphae</taxon>
        <taxon>Entelegynae</taxon>
        <taxon>Araneoidea</taxon>
        <taxon>Araneidae</taxon>
        <taxon>Larinioides</taxon>
    </lineage>
</organism>
<sequence>MTCCTDKKVEFRSCNRLRYFGTSVCELYEEWSGILSVRKSSIADVNFNENSGRGSGLSHVKNLQIRKDLKKLIEEYKPQKTASTVCHNEDCIERP</sequence>
<reference evidence="1 2" key="1">
    <citation type="submission" date="2024-04" db="EMBL/GenBank/DDBJ databases">
        <authorList>
            <person name="Rising A."/>
            <person name="Reimegard J."/>
            <person name="Sonavane S."/>
            <person name="Akerstrom W."/>
            <person name="Nylinder S."/>
            <person name="Hedman E."/>
            <person name="Kallberg Y."/>
        </authorList>
    </citation>
    <scope>NUCLEOTIDE SEQUENCE [LARGE SCALE GENOMIC DNA]</scope>
</reference>
<comment type="caution">
    <text evidence="1">The sequence shown here is derived from an EMBL/GenBank/DDBJ whole genome shotgun (WGS) entry which is preliminary data.</text>
</comment>
<evidence type="ECO:0000313" key="2">
    <source>
        <dbReference type="Proteomes" id="UP001497382"/>
    </source>
</evidence>
<proteinExistence type="predicted"/>
<gene>
    <name evidence="1" type="ORF">LARSCL_LOCUS21816</name>
</gene>
<dbReference type="Proteomes" id="UP001497382">
    <property type="component" value="Unassembled WGS sequence"/>
</dbReference>
<evidence type="ECO:0000313" key="1">
    <source>
        <dbReference type="EMBL" id="CAL1300204.1"/>
    </source>
</evidence>